<dbReference type="EMBL" id="VSSQ01028992">
    <property type="protein sequence ID" value="MPM78919.1"/>
    <property type="molecule type" value="Genomic_DNA"/>
</dbReference>
<keyword evidence="1" id="KW-1133">Transmembrane helix</keyword>
<protein>
    <submittedName>
        <fullName evidence="2">Uncharacterized protein</fullName>
    </submittedName>
</protein>
<evidence type="ECO:0000313" key="2">
    <source>
        <dbReference type="EMBL" id="MPM78919.1"/>
    </source>
</evidence>
<accession>A0A645CPT3</accession>
<evidence type="ECO:0000256" key="1">
    <source>
        <dbReference type="SAM" id="Phobius"/>
    </source>
</evidence>
<reference evidence="2" key="1">
    <citation type="submission" date="2019-08" db="EMBL/GenBank/DDBJ databases">
        <authorList>
            <person name="Kucharzyk K."/>
            <person name="Murdoch R.W."/>
            <person name="Higgins S."/>
            <person name="Loffler F."/>
        </authorList>
    </citation>
    <scope>NUCLEOTIDE SEQUENCE</scope>
</reference>
<comment type="caution">
    <text evidence="2">The sequence shown here is derived from an EMBL/GenBank/DDBJ whole genome shotgun (WGS) entry which is preliminary data.</text>
</comment>
<gene>
    <name evidence="2" type="ORF">SDC9_125934</name>
</gene>
<proteinExistence type="predicted"/>
<name>A0A645CPT3_9ZZZZ</name>
<sequence length="177" mass="20223">MYIIILCQQRHHGGTGSAIVSPQCRALCLQLAIHNFKLQRVFVKIMLYAGQLDTNHVHMPLQHQRGYFFAARGCRLFDDNIIGIVHFGIQPQPFGKIVHVLCDGFFVAGSPGNTRNFFKIAQHFCGLQPFGHILHGVTAFLLSLCFYYTCLFYWAQCKKRFFVVFCLTRPVNDKTPP</sequence>
<keyword evidence="1" id="KW-0472">Membrane</keyword>
<feature type="transmembrane region" description="Helical" evidence="1">
    <location>
        <begin position="133"/>
        <end position="155"/>
    </location>
</feature>
<dbReference type="AlphaFoldDB" id="A0A645CPT3"/>
<organism evidence="2">
    <name type="scientific">bioreactor metagenome</name>
    <dbReference type="NCBI Taxonomy" id="1076179"/>
    <lineage>
        <taxon>unclassified sequences</taxon>
        <taxon>metagenomes</taxon>
        <taxon>ecological metagenomes</taxon>
    </lineage>
</organism>
<keyword evidence="1" id="KW-0812">Transmembrane</keyword>